<dbReference type="EMBL" id="BSPP01000002">
    <property type="protein sequence ID" value="GLS85280.1"/>
    <property type="molecule type" value="Genomic_DNA"/>
</dbReference>
<dbReference type="RefSeq" id="WP_284323505.1">
    <property type="nucleotide sequence ID" value="NZ_BSPP01000002.1"/>
</dbReference>
<keyword evidence="5 7" id="KW-0472">Membrane</keyword>
<feature type="transmembrane region" description="Helical" evidence="7">
    <location>
        <begin position="44"/>
        <end position="61"/>
    </location>
</feature>
<comment type="caution">
    <text evidence="8">The sequence shown here is derived from an EMBL/GenBank/DDBJ whole genome shotgun (WGS) entry which is preliminary data.</text>
</comment>
<reference evidence="8 9" key="1">
    <citation type="journal article" date="2014" name="Int. J. Syst. Evol. Microbiol.">
        <title>Complete genome sequence of Corynebacterium casei LMG S-19264T (=DSM 44701T), isolated from a smear-ripened cheese.</title>
        <authorList>
            <consortium name="US DOE Joint Genome Institute (JGI-PGF)"/>
            <person name="Walter F."/>
            <person name="Albersmeier A."/>
            <person name="Kalinowski J."/>
            <person name="Ruckert C."/>
        </authorList>
    </citation>
    <scope>NUCLEOTIDE SEQUENCE [LARGE SCALE GENOMIC DNA]</scope>
    <source>
        <strain evidence="8 9">NBRC 111766</strain>
    </source>
</reference>
<feature type="transmembrane region" description="Helical" evidence="7">
    <location>
        <begin position="291"/>
        <end position="310"/>
    </location>
</feature>
<dbReference type="PANTHER" id="PTHR21716">
    <property type="entry name" value="TRANSMEMBRANE PROTEIN"/>
    <property type="match status" value="1"/>
</dbReference>
<sequence length="638" mass="68409">MPGYELTPLPQQPGGGARITMAQLATVVAVAAVLFVAQDVFVPLAIAMLITFALSPLVTALRRRGLPLLWTVLLVVALAFSAIALFSFIVAGQLAQLAQNLPIFQANIIAKVESLKATGGDNGLVAKLSDMITAINSEIGAALPTGVDKPMPVEVIQSSNALAFLENLVLPLISPIATVGLVIVVVIFMLLEREDLRDRFIRLVGTNDLYRTTQVLEEAGSRVANYLLVQLLVNTIYAVPIGIGLYFIGVPNAALWGMLTLILRFVPYIGSVLAAAFPLFLAFAVSPDWSALLWTAALFASVELITSNVIEPWLYGARTGVSPLAIIVAAIFWTFLWGPLGLILSTPLTVCLVVLGRHIPQFALFDILFGDEPVLAPHAKLYQRMLAGDAVEATFGATEAMEELDIVDYYQTTMIPALLLAQDDSERGVLTPAQQDRLAMVAMQVVNDLEAEVEAERAAPTETALPGLGIRIGVIGGRTSIDDVAAAVLGQSLHAEGAAVQSYPHTDLSPTRLAALDTDSTDCLLLCYLDPRPTRASLLHIRRIKRAAPHLRVGVVILQMPSDLPSEASGVRHLQIVQTAKLAEAEDLGADFAVTSLESAMDAAWLRDPAKPLPAMKKPQPRVVARRRSKTPNLIPQA</sequence>
<organism evidence="8 9">
    <name type="scientific">Cypionkella aquatica</name>
    <dbReference type="NCBI Taxonomy" id="1756042"/>
    <lineage>
        <taxon>Bacteria</taxon>
        <taxon>Pseudomonadati</taxon>
        <taxon>Pseudomonadota</taxon>
        <taxon>Alphaproteobacteria</taxon>
        <taxon>Rhodobacterales</taxon>
        <taxon>Paracoccaceae</taxon>
        <taxon>Cypionkella</taxon>
    </lineage>
</organism>
<evidence type="ECO:0000256" key="3">
    <source>
        <dbReference type="ARBA" id="ARBA00022692"/>
    </source>
</evidence>
<dbReference type="PANTHER" id="PTHR21716:SF64">
    <property type="entry name" value="AI-2 TRANSPORT PROTEIN TQSA"/>
    <property type="match status" value="1"/>
</dbReference>
<gene>
    <name evidence="8" type="ORF">GCM10010873_02530</name>
</gene>
<dbReference type="InterPro" id="IPR002549">
    <property type="entry name" value="AI-2E-like"/>
</dbReference>
<evidence type="ECO:0000313" key="8">
    <source>
        <dbReference type="EMBL" id="GLS85280.1"/>
    </source>
</evidence>
<feature type="transmembrane region" description="Helical" evidence="7">
    <location>
        <begin position="322"/>
        <end position="355"/>
    </location>
</feature>
<comment type="subcellular location">
    <subcellularLocation>
        <location evidence="1">Membrane</location>
        <topology evidence="1">Multi-pass membrane protein</topology>
    </subcellularLocation>
</comment>
<evidence type="ECO:0000256" key="6">
    <source>
        <dbReference type="SAM" id="MobiDB-lite"/>
    </source>
</evidence>
<feature type="transmembrane region" description="Helical" evidence="7">
    <location>
        <begin position="21"/>
        <end position="38"/>
    </location>
</feature>
<evidence type="ECO:0000313" key="9">
    <source>
        <dbReference type="Proteomes" id="UP001157355"/>
    </source>
</evidence>
<dbReference type="Pfam" id="PF01594">
    <property type="entry name" value="AI-2E_transport"/>
    <property type="match status" value="1"/>
</dbReference>
<feature type="transmembrane region" description="Helical" evidence="7">
    <location>
        <begin position="226"/>
        <end position="249"/>
    </location>
</feature>
<evidence type="ECO:0000256" key="7">
    <source>
        <dbReference type="SAM" id="Phobius"/>
    </source>
</evidence>
<dbReference type="GO" id="GO:0055085">
    <property type="term" value="P:transmembrane transport"/>
    <property type="evidence" value="ECO:0007669"/>
    <property type="project" value="TreeGrafter"/>
</dbReference>
<protein>
    <submittedName>
        <fullName evidence="8">ABC transporter permease</fullName>
    </submittedName>
</protein>
<evidence type="ECO:0000256" key="1">
    <source>
        <dbReference type="ARBA" id="ARBA00004141"/>
    </source>
</evidence>
<comment type="similarity">
    <text evidence="2">Belongs to the autoinducer-2 exporter (AI-2E) (TC 2.A.86) family.</text>
</comment>
<accession>A0AA37X041</accession>
<keyword evidence="4 7" id="KW-1133">Transmembrane helix</keyword>
<keyword evidence="3 7" id="KW-0812">Transmembrane</keyword>
<dbReference type="Proteomes" id="UP001157355">
    <property type="component" value="Unassembled WGS sequence"/>
</dbReference>
<dbReference type="AlphaFoldDB" id="A0AA37X041"/>
<name>A0AA37X041_9RHOB</name>
<keyword evidence="9" id="KW-1185">Reference proteome</keyword>
<feature type="transmembrane region" description="Helical" evidence="7">
    <location>
        <begin position="261"/>
        <end position="284"/>
    </location>
</feature>
<dbReference type="GO" id="GO:0016020">
    <property type="term" value="C:membrane"/>
    <property type="evidence" value="ECO:0007669"/>
    <property type="project" value="UniProtKB-SubCell"/>
</dbReference>
<feature type="region of interest" description="Disordered" evidence="6">
    <location>
        <begin position="611"/>
        <end position="638"/>
    </location>
</feature>
<feature type="transmembrane region" description="Helical" evidence="7">
    <location>
        <begin position="68"/>
        <end position="91"/>
    </location>
</feature>
<feature type="transmembrane region" description="Helical" evidence="7">
    <location>
        <begin position="168"/>
        <end position="191"/>
    </location>
</feature>
<evidence type="ECO:0000256" key="2">
    <source>
        <dbReference type="ARBA" id="ARBA00009773"/>
    </source>
</evidence>
<evidence type="ECO:0000256" key="5">
    <source>
        <dbReference type="ARBA" id="ARBA00023136"/>
    </source>
</evidence>
<proteinExistence type="inferred from homology"/>
<evidence type="ECO:0000256" key="4">
    <source>
        <dbReference type="ARBA" id="ARBA00022989"/>
    </source>
</evidence>